<keyword evidence="2" id="KW-0812">Transmembrane</keyword>
<evidence type="ECO:0000313" key="3">
    <source>
        <dbReference type="EMBL" id="KIK01566.1"/>
    </source>
</evidence>
<feature type="region of interest" description="Disordered" evidence="1">
    <location>
        <begin position="1"/>
        <end position="30"/>
    </location>
</feature>
<feature type="transmembrane region" description="Helical" evidence="2">
    <location>
        <begin position="35"/>
        <end position="54"/>
    </location>
</feature>
<keyword evidence="2" id="KW-1133">Transmembrane helix</keyword>
<feature type="region of interest" description="Disordered" evidence="1">
    <location>
        <begin position="65"/>
        <end position="100"/>
    </location>
</feature>
<dbReference type="Proteomes" id="UP000054477">
    <property type="component" value="Unassembled WGS sequence"/>
</dbReference>
<evidence type="ECO:0000313" key="4">
    <source>
        <dbReference type="Proteomes" id="UP000054477"/>
    </source>
</evidence>
<keyword evidence="2" id="KW-0472">Membrane</keyword>
<protein>
    <submittedName>
        <fullName evidence="3">Uncharacterized protein</fullName>
    </submittedName>
</protein>
<dbReference type="HOGENOM" id="CLU_2306602_0_0_1"/>
<sequence>MIGVAGCSSMKCPISLHPQPPPPPRAQAWDQEGSIGAGFISARLLFLVLLVLLFDISGLNTNAQATTGMTNTDPAINPNTTETATLSTSCSGEQPTAKQH</sequence>
<organism evidence="3 4">
    <name type="scientific">Laccaria amethystina LaAM-08-1</name>
    <dbReference type="NCBI Taxonomy" id="1095629"/>
    <lineage>
        <taxon>Eukaryota</taxon>
        <taxon>Fungi</taxon>
        <taxon>Dikarya</taxon>
        <taxon>Basidiomycota</taxon>
        <taxon>Agaricomycotina</taxon>
        <taxon>Agaricomycetes</taxon>
        <taxon>Agaricomycetidae</taxon>
        <taxon>Agaricales</taxon>
        <taxon>Agaricineae</taxon>
        <taxon>Hydnangiaceae</taxon>
        <taxon>Laccaria</taxon>
    </lineage>
</organism>
<gene>
    <name evidence="3" type="ORF">K443DRAFT_6843</name>
</gene>
<reference evidence="3 4" key="1">
    <citation type="submission" date="2014-04" db="EMBL/GenBank/DDBJ databases">
        <authorList>
            <consortium name="DOE Joint Genome Institute"/>
            <person name="Kuo A."/>
            <person name="Kohler A."/>
            <person name="Nagy L.G."/>
            <person name="Floudas D."/>
            <person name="Copeland A."/>
            <person name="Barry K.W."/>
            <person name="Cichocki N."/>
            <person name="Veneault-Fourrey C."/>
            <person name="LaButti K."/>
            <person name="Lindquist E.A."/>
            <person name="Lipzen A."/>
            <person name="Lundell T."/>
            <person name="Morin E."/>
            <person name="Murat C."/>
            <person name="Sun H."/>
            <person name="Tunlid A."/>
            <person name="Henrissat B."/>
            <person name="Grigoriev I.V."/>
            <person name="Hibbett D.S."/>
            <person name="Martin F."/>
            <person name="Nordberg H.P."/>
            <person name="Cantor M.N."/>
            <person name="Hua S.X."/>
        </authorList>
    </citation>
    <scope>NUCLEOTIDE SEQUENCE [LARGE SCALE GENOMIC DNA]</scope>
    <source>
        <strain evidence="3 4">LaAM-08-1</strain>
    </source>
</reference>
<dbReference type="AlphaFoldDB" id="A0A0C9X9B0"/>
<reference evidence="4" key="2">
    <citation type="submission" date="2015-01" db="EMBL/GenBank/DDBJ databases">
        <title>Evolutionary Origins and Diversification of the Mycorrhizal Mutualists.</title>
        <authorList>
            <consortium name="DOE Joint Genome Institute"/>
            <consortium name="Mycorrhizal Genomics Consortium"/>
            <person name="Kohler A."/>
            <person name="Kuo A."/>
            <person name="Nagy L.G."/>
            <person name="Floudas D."/>
            <person name="Copeland A."/>
            <person name="Barry K.W."/>
            <person name="Cichocki N."/>
            <person name="Veneault-Fourrey C."/>
            <person name="LaButti K."/>
            <person name="Lindquist E.A."/>
            <person name="Lipzen A."/>
            <person name="Lundell T."/>
            <person name="Morin E."/>
            <person name="Murat C."/>
            <person name="Riley R."/>
            <person name="Ohm R."/>
            <person name="Sun H."/>
            <person name="Tunlid A."/>
            <person name="Henrissat B."/>
            <person name="Grigoriev I.V."/>
            <person name="Hibbett D.S."/>
            <person name="Martin F."/>
        </authorList>
    </citation>
    <scope>NUCLEOTIDE SEQUENCE [LARGE SCALE GENOMIC DNA]</scope>
    <source>
        <strain evidence="4">LaAM-08-1</strain>
    </source>
</reference>
<dbReference type="EMBL" id="KN838605">
    <property type="protein sequence ID" value="KIK01566.1"/>
    <property type="molecule type" value="Genomic_DNA"/>
</dbReference>
<accession>A0A0C9X9B0</accession>
<evidence type="ECO:0000256" key="2">
    <source>
        <dbReference type="SAM" id="Phobius"/>
    </source>
</evidence>
<evidence type="ECO:0000256" key="1">
    <source>
        <dbReference type="SAM" id="MobiDB-lite"/>
    </source>
</evidence>
<proteinExistence type="predicted"/>
<name>A0A0C9X9B0_9AGAR</name>
<keyword evidence="4" id="KW-1185">Reference proteome</keyword>